<reference evidence="7" key="1">
    <citation type="submission" date="2021-04" db="EMBL/GenBank/DDBJ databases">
        <authorList>
            <consortium name="Molecular Ecology Group"/>
        </authorList>
    </citation>
    <scope>NUCLEOTIDE SEQUENCE</scope>
</reference>
<feature type="region of interest" description="Disordered" evidence="5">
    <location>
        <begin position="162"/>
        <end position="185"/>
    </location>
</feature>
<protein>
    <recommendedName>
        <fullName evidence="6">RRM domain-containing protein</fullName>
    </recommendedName>
</protein>
<evidence type="ECO:0000313" key="8">
    <source>
        <dbReference type="Proteomes" id="UP000678393"/>
    </source>
</evidence>
<dbReference type="PANTHER" id="PTHR13798">
    <property type="entry name" value="RNA BINDING MOTIF RBM PROTEIN -RELATED"/>
    <property type="match status" value="1"/>
</dbReference>
<dbReference type="InterPro" id="IPR035979">
    <property type="entry name" value="RBD_domain_sf"/>
</dbReference>
<evidence type="ECO:0000313" key="7">
    <source>
        <dbReference type="EMBL" id="CAG5130465.1"/>
    </source>
</evidence>
<feature type="compositionally biased region" description="Polar residues" evidence="5">
    <location>
        <begin position="238"/>
        <end position="261"/>
    </location>
</feature>
<feature type="domain" description="RRM" evidence="6">
    <location>
        <begin position="6"/>
        <end position="93"/>
    </location>
</feature>
<dbReference type="GO" id="GO:0000381">
    <property type="term" value="P:regulation of alternative mRNA splicing, via spliceosome"/>
    <property type="evidence" value="ECO:0007669"/>
    <property type="project" value="TreeGrafter"/>
</dbReference>
<dbReference type="AlphaFoldDB" id="A0A8S3ZS62"/>
<feature type="region of interest" description="Disordered" evidence="5">
    <location>
        <begin position="110"/>
        <end position="138"/>
    </location>
</feature>
<feature type="compositionally biased region" description="Polar residues" evidence="5">
    <location>
        <begin position="168"/>
        <end position="181"/>
    </location>
</feature>
<comment type="caution">
    <text evidence="7">The sequence shown here is derived from an EMBL/GenBank/DDBJ whole genome shotgun (WGS) entry which is preliminary data.</text>
</comment>
<evidence type="ECO:0000256" key="1">
    <source>
        <dbReference type="ARBA" id="ARBA00004642"/>
    </source>
</evidence>
<dbReference type="SMART" id="SM00360">
    <property type="entry name" value="RRM"/>
    <property type="match status" value="1"/>
</dbReference>
<dbReference type="InterPro" id="IPR052285">
    <property type="entry name" value="NEXT_complex_subunit"/>
</dbReference>
<name>A0A8S3ZS62_9EUPU</name>
<proteinExistence type="predicted"/>
<keyword evidence="3" id="KW-0539">Nucleus</keyword>
<gene>
    <name evidence="7" type="ORF">CUNI_LOCUS16023</name>
</gene>
<dbReference type="OrthoDB" id="407442at2759"/>
<dbReference type="SUPFAM" id="SSF54928">
    <property type="entry name" value="RNA-binding domain, RBD"/>
    <property type="match status" value="1"/>
</dbReference>
<dbReference type="EMBL" id="CAJHNH020004046">
    <property type="protein sequence ID" value="CAG5130465.1"/>
    <property type="molecule type" value="Genomic_DNA"/>
</dbReference>
<comment type="subcellular location">
    <subcellularLocation>
        <location evidence="1">Nucleus</location>
        <location evidence="1">Nucleoplasm</location>
    </subcellularLocation>
</comment>
<organism evidence="7 8">
    <name type="scientific">Candidula unifasciata</name>
    <dbReference type="NCBI Taxonomy" id="100452"/>
    <lineage>
        <taxon>Eukaryota</taxon>
        <taxon>Metazoa</taxon>
        <taxon>Spiralia</taxon>
        <taxon>Lophotrochozoa</taxon>
        <taxon>Mollusca</taxon>
        <taxon>Gastropoda</taxon>
        <taxon>Heterobranchia</taxon>
        <taxon>Euthyneura</taxon>
        <taxon>Panpulmonata</taxon>
        <taxon>Eupulmonata</taxon>
        <taxon>Stylommatophora</taxon>
        <taxon>Helicina</taxon>
        <taxon>Helicoidea</taxon>
        <taxon>Geomitridae</taxon>
        <taxon>Candidula</taxon>
    </lineage>
</organism>
<dbReference type="PANTHER" id="PTHR13798:SF11">
    <property type="entry name" value="RNA-BINDING PROTEIN 7-RELATED"/>
    <property type="match status" value="1"/>
</dbReference>
<dbReference type="InterPro" id="IPR000504">
    <property type="entry name" value="RRM_dom"/>
</dbReference>
<evidence type="ECO:0000259" key="6">
    <source>
        <dbReference type="PROSITE" id="PS50102"/>
    </source>
</evidence>
<dbReference type="Gene3D" id="3.30.70.330">
    <property type="match status" value="1"/>
</dbReference>
<dbReference type="PROSITE" id="PS50102">
    <property type="entry name" value="RRM"/>
    <property type="match status" value="1"/>
</dbReference>
<keyword evidence="8" id="KW-1185">Reference proteome</keyword>
<feature type="compositionally biased region" description="Low complexity" evidence="5">
    <location>
        <begin position="220"/>
        <end position="237"/>
    </location>
</feature>
<sequence length="277" mass="31385">MSEDNRTLWVGNLDDRVTEALIYELFLQTGPIDKLILPAEGEGDKKKHKGHAYVVFHHPESVQYASQVLEGSSLFGQQLNMKARSLPITYKGSNQASGNRGRLDTNHRPSFNKASTWHGQNEFSARGRGSFRNQGVGSNYSQNTGFTTNYNNYNNQVNSGYWAGGQQAGSDTKPASYNTAEESLEDKRQRLLQKQNITLEAHRQVQGGMNMASQVYGMMPQQQPQHQQQQPQQQQQQGMWTTGSYNTDNWNMNQMNQNGTPAYQGYPTDQYGNWYQQ</sequence>
<dbReference type="Proteomes" id="UP000678393">
    <property type="component" value="Unassembled WGS sequence"/>
</dbReference>
<feature type="compositionally biased region" description="Polar residues" evidence="5">
    <location>
        <begin position="110"/>
        <end position="123"/>
    </location>
</feature>
<evidence type="ECO:0000256" key="5">
    <source>
        <dbReference type="SAM" id="MobiDB-lite"/>
    </source>
</evidence>
<evidence type="ECO:0000256" key="2">
    <source>
        <dbReference type="ARBA" id="ARBA00022884"/>
    </source>
</evidence>
<feature type="region of interest" description="Disordered" evidence="5">
    <location>
        <begin position="219"/>
        <end position="268"/>
    </location>
</feature>
<evidence type="ECO:0000256" key="3">
    <source>
        <dbReference type="ARBA" id="ARBA00023242"/>
    </source>
</evidence>
<dbReference type="GO" id="GO:0003727">
    <property type="term" value="F:single-stranded RNA binding"/>
    <property type="evidence" value="ECO:0007669"/>
    <property type="project" value="TreeGrafter"/>
</dbReference>
<dbReference type="GO" id="GO:0005654">
    <property type="term" value="C:nucleoplasm"/>
    <property type="evidence" value="ECO:0007669"/>
    <property type="project" value="UniProtKB-SubCell"/>
</dbReference>
<accession>A0A8S3ZS62</accession>
<dbReference type="Pfam" id="PF00076">
    <property type="entry name" value="RRM_1"/>
    <property type="match status" value="1"/>
</dbReference>
<dbReference type="InterPro" id="IPR012677">
    <property type="entry name" value="Nucleotide-bd_a/b_plait_sf"/>
</dbReference>
<keyword evidence="2 4" id="KW-0694">RNA-binding</keyword>
<evidence type="ECO:0000256" key="4">
    <source>
        <dbReference type="PROSITE-ProRule" id="PRU00176"/>
    </source>
</evidence>